<dbReference type="Proteomes" id="UP001199631">
    <property type="component" value="Unassembled WGS sequence"/>
</dbReference>
<dbReference type="AlphaFoldDB" id="A0AAW5B4M9"/>
<dbReference type="RefSeq" id="WP_106896738.1">
    <property type="nucleotide sequence ID" value="NZ_JAIFZM010000005.1"/>
</dbReference>
<organism evidence="2 3">
    <name type="scientific">Oceanobacillus jordanicus</name>
    <dbReference type="NCBI Taxonomy" id="2867266"/>
    <lineage>
        <taxon>Bacteria</taxon>
        <taxon>Bacillati</taxon>
        <taxon>Bacillota</taxon>
        <taxon>Bacilli</taxon>
        <taxon>Bacillales</taxon>
        <taxon>Bacillaceae</taxon>
        <taxon>Oceanobacillus</taxon>
    </lineage>
</organism>
<comment type="caution">
    <text evidence="2">The sequence shown here is derived from an EMBL/GenBank/DDBJ whole genome shotgun (WGS) entry which is preliminary data.</text>
</comment>
<dbReference type="EMBL" id="JAIFZM010000005">
    <property type="protein sequence ID" value="MCG3418933.1"/>
    <property type="molecule type" value="Genomic_DNA"/>
</dbReference>
<evidence type="ECO:0000256" key="1">
    <source>
        <dbReference type="ARBA" id="ARBA00006718"/>
    </source>
</evidence>
<gene>
    <name evidence="2" type="ORF">K3T81_07215</name>
</gene>
<sequence length="99" mass="11282">MKLQVSKEAAKWYKDELDLEENSPIRFYVRYGGVGGNLPGFSLGVAVQEPDNKHASVIVEGVSFYVETKDAWYFEDKDLKVQMNNKLAEPAFKYTSLNK</sequence>
<evidence type="ECO:0000313" key="3">
    <source>
        <dbReference type="Proteomes" id="UP001199631"/>
    </source>
</evidence>
<protein>
    <submittedName>
        <fullName evidence="2">HesB/YadR/YfhF family protein</fullName>
    </submittedName>
</protein>
<keyword evidence="3" id="KW-1185">Reference proteome</keyword>
<evidence type="ECO:0000313" key="2">
    <source>
        <dbReference type="EMBL" id="MCG3418933.1"/>
    </source>
</evidence>
<dbReference type="PIRSF" id="PIRSF034852">
    <property type="entry name" value="UCP034852"/>
    <property type="match status" value="1"/>
</dbReference>
<comment type="similarity">
    <text evidence="1">Belongs to the HesB/IscA family.</text>
</comment>
<dbReference type="InterPro" id="IPR008326">
    <property type="entry name" value="PdhI-like"/>
</dbReference>
<accession>A0AAW5B4M9</accession>
<proteinExistence type="inferred from homology"/>
<dbReference type="InterPro" id="IPR035903">
    <property type="entry name" value="HesB-like_dom_sf"/>
</dbReference>
<name>A0AAW5B4M9_9BACI</name>
<reference evidence="2 3" key="1">
    <citation type="journal article" date="2022" name="Evol. Bioinform. Online">
        <title>Draft Genome Sequence of Oceanobacillus jordanicus Strain GSFE11, a Halotolerant Plant Growth-Promoting Bacterial Endophyte Isolated From the Jordan Valley.</title>
        <authorList>
            <person name="Alhindi T."/>
            <person name="Albdaiwi R."/>
        </authorList>
    </citation>
    <scope>NUCLEOTIDE SEQUENCE [LARGE SCALE GENOMIC DNA]</scope>
    <source>
        <strain evidence="2 3">GSFE11</strain>
    </source>
</reference>
<dbReference type="SUPFAM" id="SSF89360">
    <property type="entry name" value="HesB-like domain"/>
    <property type="match status" value="1"/>
</dbReference>